<keyword evidence="1" id="KW-1133">Transmembrane helix</keyword>
<evidence type="ECO:0000313" key="2">
    <source>
        <dbReference type="EMBL" id="MEV8465877.1"/>
    </source>
</evidence>
<accession>A0ABV3L2V1</accession>
<comment type="caution">
    <text evidence="2">The sequence shown here is derived from an EMBL/GenBank/DDBJ whole genome shotgun (WGS) entry which is preliminary data.</text>
</comment>
<proteinExistence type="predicted"/>
<feature type="transmembrane region" description="Helical" evidence="1">
    <location>
        <begin position="70"/>
        <end position="87"/>
    </location>
</feature>
<evidence type="ECO:0000256" key="1">
    <source>
        <dbReference type="SAM" id="Phobius"/>
    </source>
</evidence>
<gene>
    <name evidence="2" type="ORF">AB0T83_03665</name>
</gene>
<dbReference type="RefSeq" id="WP_366191665.1">
    <property type="nucleotide sequence ID" value="NZ_JBFBVU010000003.1"/>
</dbReference>
<feature type="transmembrane region" description="Helical" evidence="1">
    <location>
        <begin position="21"/>
        <end position="50"/>
    </location>
</feature>
<sequence length="235" mass="24610">MSETPRARILSDLFAGAGMGLLLGTVMGLTTTPVVSVVVGALAALLGVFMGLDGSTDDSGRTPRVNGVRIGALGAAAVIGFGLGLYVRINNPLAESPVDQMARWAEALPEDPTLAKQMMLYERTGISPEAFTYGTAAPVEPVVAVMNEEAVKAKSAILFSSLSDYDVCSKLDPEEYGTPADVLALYARSTAPAMLKRIKTEIEGLDPAMQPAAVITAHLVLCAVQDAEDEEEDVP</sequence>
<reference evidence="2 3" key="1">
    <citation type="submission" date="2024-07" db="EMBL/GenBank/DDBJ databases">
        <authorList>
            <person name="Kang M."/>
        </authorList>
    </citation>
    <scope>NUCLEOTIDE SEQUENCE [LARGE SCALE GENOMIC DNA]</scope>
    <source>
        <strain evidence="2 3">DFM31</strain>
    </source>
</reference>
<evidence type="ECO:0008006" key="4">
    <source>
        <dbReference type="Google" id="ProtNLM"/>
    </source>
</evidence>
<keyword evidence="3" id="KW-1185">Reference proteome</keyword>
<evidence type="ECO:0000313" key="3">
    <source>
        <dbReference type="Proteomes" id="UP001553161"/>
    </source>
</evidence>
<dbReference type="Proteomes" id="UP001553161">
    <property type="component" value="Unassembled WGS sequence"/>
</dbReference>
<organism evidence="2 3">
    <name type="scientific">Meridianimarinicoccus marinus</name>
    <dbReference type="NCBI Taxonomy" id="3231483"/>
    <lineage>
        <taxon>Bacteria</taxon>
        <taxon>Pseudomonadati</taxon>
        <taxon>Pseudomonadota</taxon>
        <taxon>Alphaproteobacteria</taxon>
        <taxon>Rhodobacterales</taxon>
        <taxon>Paracoccaceae</taxon>
        <taxon>Meridianimarinicoccus</taxon>
    </lineage>
</organism>
<keyword evidence="1" id="KW-0472">Membrane</keyword>
<keyword evidence="1" id="KW-0812">Transmembrane</keyword>
<protein>
    <recommendedName>
        <fullName evidence="4">DUF4190 domain-containing protein</fullName>
    </recommendedName>
</protein>
<dbReference type="EMBL" id="JBFBVU010000003">
    <property type="protein sequence ID" value="MEV8465877.1"/>
    <property type="molecule type" value="Genomic_DNA"/>
</dbReference>
<name>A0ABV3L2V1_9RHOB</name>